<feature type="transmembrane region" description="Helical" evidence="2">
    <location>
        <begin position="71"/>
        <end position="92"/>
    </location>
</feature>
<evidence type="ECO:0000256" key="2">
    <source>
        <dbReference type="SAM" id="Phobius"/>
    </source>
</evidence>
<evidence type="ECO:0000313" key="4">
    <source>
        <dbReference type="Proteomes" id="UP000261520"/>
    </source>
</evidence>
<dbReference type="Ensembl" id="ENSPMGT00000011449.1">
    <property type="protein sequence ID" value="ENSPMGP00000010740.1"/>
    <property type="gene ID" value="ENSPMGG00000008899.1"/>
</dbReference>
<feature type="region of interest" description="Disordered" evidence="1">
    <location>
        <begin position="126"/>
        <end position="171"/>
    </location>
</feature>
<dbReference type="PANTHER" id="PTHR28613:SF7">
    <property type="entry name" value="TRANSMEMBRANE PROTEIN 238"/>
    <property type="match status" value="1"/>
</dbReference>
<feature type="transmembrane region" description="Helical" evidence="2">
    <location>
        <begin position="30"/>
        <end position="59"/>
    </location>
</feature>
<organism evidence="3 4">
    <name type="scientific">Periophthalmus magnuspinnatus</name>
    <dbReference type="NCBI Taxonomy" id="409849"/>
    <lineage>
        <taxon>Eukaryota</taxon>
        <taxon>Metazoa</taxon>
        <taxon>Chordata</taxon>
        <taxon>Craniata</taxon>
        <taxon>Vertebrata</taxon>
        <taxon>Euteleostomi</taxon>
        <taxon>Actinopterygii</taxon>
        <taxon>Neopterygii</taxon>
        <taxon>Teleostei</taxon>
        <taxon>Neoteleostei</taxon>
        <taxon>Acanthomorphata</taxon>
        <taxon>Gobiaria</taxon>
        <taxon>Gobiiformes</taxon>
        <taxon>Gobioidei</taxon>
        <taxon>Gobiidae</taxon>
        <taxon>Oxudercinae</taxon>
        <taxon>Periophthalmus</taxon>
    </lineage>
</organism>
<keyword evidence="2" id="KW-0472">Membrane</keyword>
<dbReference type="Pfam" id="PF15125">
    <property type="entry name" value="TMEM238"/>
    <property type="match status" value="1"/>
</dbReference>
<reference evidence="3" key="2">
    <citation type="submission" date="2025-09" db="UniProtKB">
        <authorList>
            <consortium name="Ensembl"/>
        </authorList>
    </citation>
    <scope>IDENTIFICATION</scope>
</reference>
<dbReference type="AlphaFoldDB" id="A0A3B4A1U1"/>
<evidence type="ECO:0000256" key="1">
    <source>
        <dbReference type="SAM" id="MobiDB-lite"/>
    </source>
</evidence>
<evidence type="ECO:0008006" key="5">
    <source>
        <dbReference type="Google" id="ProtNLM"/>
    </source>
</evidence>
<protein>
    <recommendedName>
        <fullName evidence="5">Transmembrane protein 238 like</fullName>
    </recommendedName>
</protein>
<keyword evidence="4" id="KW-1185">Reference proteome</keyword>
<reference evidence="3" key="1">
    <citation type="submission" date="2025-08" db="UniProtKB">
        <authorList>
            <consortium name="Ensembl"/>
        </authorList>
    </citation>
    <scope>IDENTIFICATION</scope>
</reference>
<name>A0A3B4A1U1_9GOBI</name>
<keyword evidence="2" id="KW-0812">Transmembrane</keyword>
<sequence length="184" mass="20621">LPLIPSRCSPPSLPPSVPALLFTWRGGRGLVIGACMPLFLLAVLFDIVGIILLFLGIFANLRLDGRFYGDFLIYTGSIILFFSIGLWLLWYLGNVPPPYDPLTASVRKRSSFVELARKISQRLNRGRAAGGRRVRKRRRARRKHVRTGGTRGHEGGHHRGRRRGYGSDILSQDKPVQSCTKLCK</sequence>
<evidence type="ECO:0000313" key="3">
    <source>
        <dbReference type="Ensembl" id="ENSPMGP00000010740.1"/>
    </source>
</evidence>
<dbReference type="PANTHER" id="PTHR28613">
    <property type="entry name" value="SI:CH211-232M10.4-RELATED"/>
    <property type="match status" value="1"/>
</dbReference>
<feature type="compositionally biased region" description="Basic residues" evidence="1">
    <location>
        <begin position="130"/>
        <end position="146"/>
    </location>
</feature>
<accession>A0A3B4A1U1</accession>
<dbReference type="STRING" id="409849.ENSPMGP00000010740"/>
<dbReference type="Proteomes" id="UP000261520">
    <property type="component" value="Unplaced"/>
</dbReference>
<proteinExistence type="predicted"/>
<keyword evidence="2" id="KW-1133">Transmembrane helix</keyword>
<dbReference type="InterPro" id="IPR029365">
    <property type="entry name" value="TMEM238"/>
</dbReference>